<dbReference type="PANTHER" id="PTHR45672">
    <property type="entry name" value="PROTEIN DISULFIDE-ISOMERASE C17H9.14C-RELATED"/>
    <property type="match status" value="1"/>
</dbReference>
<dbReference type="GO" id="GO:0003756">
    <property type="term" value="F:protein disulfide isomerase activity"/>
    <property type="evidence" value="ECO:0007669"/>
    <property type="project" value="TreeGrafter"/>
</dbReference>
<name>A0A3G4ZWB3_9VIRU</name>
<sequence>MSKSKRSELISKLIDIEKQYSSSNRDDKMKLLETARMIHGKLSHRLFHIQCKICDSGYCDGDTTLFSKLSVLENTVSDVAKIVKNMEMQLDDTKKSGGGSPSKSSVFKQVDDAYDASRSTVALFYAPWCGHSQQFLPIWSKFETQNKSNVKVNIFKVDCDKFPGLGTKYEVTGFPTVLFIDKDRVVEFAAERTQDNLNAFLTNYVK</sequence>
<dbReference type="EMBL" id="MK072135">
    <property type="protein sequence ID" value="AYV79175.1"/>
    <property type="molecule type" value="Genomic_DNA"/>
</dbReference>
<reference evidence="2" key="1">
    <citation type="submission" date="2018-10" db="EMBL/GenBank/DDBJ databases">
        <title>Hidden diversity of soil giant viruses.</title>
        <authorList>
            <person name="Schulz F."/>
            <person name="Alteio L."/>
            <person name="Goudeau D."/>
            <person name="Ryan E.M."/>
            <person name="Malmstrom R.R."/>
            <person name="Blanchard J."/>
            <person name="Woyke T."/>
        </authorList>
    </citation>
    <scope>NUCLEOTIDE SEQUENCE</scope>
    <source>
        <strain evidence="2">FNV1</strain>
    </source>
</reference>
<dbReference type="Gene3D" id="3.40.30.10">
    <property type="entry name" value="Glutaredoxin"/>
    <property type="match status" value="1"/>
</dbReference>
<organism evidence="2">
    <name type="scientific">Faunusvirus sp</name>
    <dbReference type="NCBI Taxonomy" id="2487766"/>
    <lineage>
        <taxon>Viruses</taxon>
        <taxon>Varidnaviria</taxon>
        <taxon>Bamfordvirae</taxon>
        <taxon>Nucleocytoviricota</taxon>
        <taxon>Megaviricetes</taxon>
        <taxon>Imitervirales</taxon>
        <taxon>Mimiviridae</taxon>
    </lineage>
</organism>
<feature type="domain" description="Thioredoxin" evidence="1">
    <location>
        <begin position="77"/>
        <end position="206"/>
    </location>
</feature>
<dbReference type="CDD" id="cd02961">
    <property type="entry name" value="PDI_a_family"/>
    <property type="match status" value="1"/>
</dbReference>
<dbReference type="InterPro" id="IPR051063">
    <property type="entry name" value="PDI"/>
</dbReference>
<evidence type="ECO:0000313" key="2">
    <source>
        <dbReference type="EMBL" id="AYV79175.1"/>
    </source>
</evidence>
<gene>
    <name evidence="2" type="ORF">Faunusvirus4_16</name>
</gene>
<evidence type="ECO:0000259" key="1">
    <source>
        <dbReference type="PROSITE" id="PS51352"/>
    </source>
</evidence>
<dbReference type="InterPro" id="IPR036249">
    <property type="entry name" value="Thioredoxin-like_sf"/>
</dbReference>
<accession>A0A3G4ZWB3</accession>
<proteinExistence type="predicted"/>
<dbReference type="GO" id="GO:0006457">
    <property type="term" value="P:protein folding"/>
    <property type="evidence" value="ECO:0007669"/>
    <property type="project" value="TreeGrafter"/>
</dbReference>
<protein>
    <recommendedName>
        <fullName evidence="1">Thioredoxin domain-containing protein</fullName>
    </recommendedName>
</protein>
<dbReference type="Pfam" id="PF00085">
    <property type="entry name" value="Thioredoxin"/>
    <property type="match status" value="1"/>
</dbReference>
<dbReference type="InterPro" id="IPR013766">
    <property type="entry name" value="Thioredoxin_domain"/>
</dbReference>
<dbReference type="SUPFAM" id="SSF52833">
    <property type="entry name" value="Thioredoxin-like"/>
    <property type="match status" value="1"/>
</dbReference>
<dbReference type="PROSITE" id="PS51352">
    <property type="entry name" value="THIOREDOXIN_2"/>
    <property type="match status" value="1"/>
</dbReference>